<dbReference type="KEGG" id="nhi:B1s21160_02550"/>
<evidence type="ECO:0000256" key="2">
    <source>
        <dbReference type="SAM" id="Phobius"/>
    </source>
</evidence>
<dbReference type="EMBL" id="CP016771">
    <property type="protein sequence ID" value="ASY13222.1"/>
    <property type="molecule type" value="Genomic_DNA"/>
</dbReference>
<name>A0A249K8W7_9ACTN</name>
<dbReference type="AlphaFoldDB" id="A0A249K8W7"/>
<keyword evidence="2" id="KW-0472">Membrane</keyword>
<evidence type="ECO:0000313" key="4">
    <source>
        <dbReference type="Proteomes" id="UP000217171"/>
    </source>
</evidence>
<feature type="transmembrane region" description="Helical" evidence="2">
    <location>
        <begin position="41"/>
        <end position="61"/>
    </location>
</feature>
<feature type="region of interest" description="Disordered" evidence="1">
    <location>
        <begin position="214"/>
        <end position="234"/>
    </location>
</feature>
<dbReference type="RefSeq" id="WP_095672300.1">
    <property type="nucleotide sequence ID" value="NZ_CP016771.1"/>
</dbReference>
<keyword evidence="2" id="KW-0812">Transmembrane</keyword>
<protein>
    <submittedName>
        <fullName evidence="3">DUF4191 domain-containing protein</fullName>
    </submittedName>
</protein>
<keyword evidence="4" id="KW-1185">Reference proteome</keyword>
<dbReference type="Pfam" id="PF13829">
    <property type="entry name" value="DUF4191"/>
    <property type="match status" value="1"/>
</dbReference>
<proteinExistence type="predicted"/>
<evidence type="ECO:0000313" key="3">
    <source>
        <dbReference type="EMBL" id="ASY13222.1"/>
    </source>
</evidence>
<keyword evidence="2" id="KW-1133">Transmembrane helix</keyword>
<accession>A0A249K8W7</accession>
<organism evidence="3 4">
    <name type="scientific">Candidatus Nanopelagicus hibericus</name>
    <dbReference type="NCBI Taxonomy" id="1884915"/>
    <lineage>
        <taxon>Bacteria</taxon>
        <taxon>Bacillati</taxon>
        <taxon>Actinomycetota</taxon>
        <taxon>Actinomycetes</taxon>
        <taxon>Candidatus Nanopelagicales</taxon>
        <taxon>Candidatus Nanopelagicaceae</taxon>
        <taxon>Candidatus Nanopelagicus</taxon>
    </lineage>
</organism>
<sequence length="234" mass="25653">MFGRKKKQQEAAAKGGTPEKKQSQLAVVKDAYKLVKKDSPLAILWCLLVFTLILVFGIIIGNNLGHPIYAGFLSLPLAFLAGFFLFTRFANTAAFASIEGQVGAGASVLMSIRRGFVTTPAVNVNRDQDMVHRVSSKAGIILVGEGGYGVKSLMQDERRKMERFLSGVPVTEVIVGDNQGQVSIRKLQKHLKKLPKKLSTVQLREVRARVRSVGGLNLPMPKGPMPTNVRMPRR</sequence>
<evidence type="ECO:0000256" key="1">
    <source>
        <dbReference type="SAM" id="MobiDB-lite"/>
    </source>
</evidence>
<dbReference type="Proteomes" id="UP000217171">
    <property type="component" value="Chromosome"/>
</dbReference>
<reference evidence="3 4" key="1">
    <citation type="submission" date="2016-07" db="EMBL/GenBank/DDBJ databases">
        <title>High microdiversification within the ubiquitous acI lineage of Actinobacteria.</title>
        <authorList>
            <person name="Neuenschwander S.M."/>
            <person name="Salcher M."/>
            <person name="Ghai R."/>
            <person name="Pernthaler J."/>
        </authorList>
    </citation>
    <scope>NUCLEOTIDE SEQUENCE [LARGE SCALE GENOMIC DNA]</scope>
    <source>
        <strain evidence="3">MMS-21-160</strain>
    </source>
</reference>
<dbReference type="InterPro" id="IPR025445">
    <property type="entry name" value="DUF4191"/>
</dbReference>
<feature type="transmembrane region" description="Helical" evidence="2">
    <location>
        <begin position="67"/>
        <end position="86"/>
    </location>
</feature>
<gene>
    <name evidence="3" type="ORF">B1s21160_02550</name>
</gene>
<dbReference type="OrthoDB" id="8479889at2"/>